<reference evidence="1 2" key="1">
    <citation type="journal article" date="2019" name="Int. J. Syst. Evol. Microbiol.">
        <title>The Global Catalogue of Microorganisms (GCM) 10K type strain sequencing project: providing services to taxonomists for standard genome sequencing and annotation.</title>
        <authorList>
            <consortium name="The Broad Institute Genomics Platform"/>
            <consortium name="The Broad Institute Genome Sequencing Center for Infectious Disease"/>
            <person name="Wu L."/>
            <person name="Ma J."/>
        </authorList>
    </citation>
    <scope>NUCLEOTIDE SEQUENCE [LARGE SCALE GENOMIC DNA]</scope>
    <source>
        <strain evidence="1 2">DSM 29988</strain>
    </source>
</reference>
<dbReference type="EMBL" id="JBHTAA010000014">
    <property type="protein sequence ID" value="MFC7205270.1"/>
    <property type="molecule type" value="Genomic_DNA"/>
</dbReference>
<keyword evidence="2" id="KW-1185">Reference proteome</keyword>
<gene>
    <name evidence="1" type="ORF">ACFQJC_17305</name>
</gene>
<dbReference type="RefSeq" id="WP_390225804.1">
    <property type="nucleotide sequence ID" value="NZ_JBHTAA010000014.1"/>
</dbReference>
<name>A0ABD5ZJW0_9EURY</name>
<dbReference type="InterPro" id="IPR006311">
    <property type="entry name" value="TAT_signal"/>
</dbReference>
<accession>A0ABD5ZJW0</accession>
<dbReference type="Proteomes" id="UP001596481">
    <property type="component" value="Unassembled WGS sequence"/>
</dbReference>
<comment type="caution">
    <text evidence="1">The sequence shown here is derived from an EMBL/GenBank/DDBJ whole genome shotgun (WGS) entry which is preliminary data.</text>
</comment>
<evidence type="ECO:0000313" key="1">
    <source>
        <dbReference type="EMBL" id="MFC7205270.1"/>
    </source>
</evidence>
<dbReference type="PROSITE" id="PS51257">
    <property type="entry name" value="PROKAR_LIPOPROTEIN"/>
    <property type="match status" value="1"/>
</dbReference>
<dbReference type="PROSITE" id="PS51318">
    <property type="entry name" value="TAT"/>
    <property type="match status" value="1"/>
</dbReference>
<protein>
    <recommendedName>
        <fullName evidence="3">Secreted glycoprotein</fullName>
    </recommendedName>
</protein>
<organism evidence="1 2">
    <name type="scientific">Haloferax namakaokahaiae</name>
    <dbReference type="NCBI Taxonomy" id="1748331"/>
    <lineage>
        <taxon>Archaea</taxon>
        <taxon>Methanobacteriati</taxon>
        <taxon>Methanobacteriota</taxon>
        <taxon>Stenosarchaea group</taxon>
        <taxon>Halobacteria</taxon>
        <taxon>Halobacteriales</taxon>
        <taxon>Haloferacaceae</taxon>
        <taxon>Haloferax</taxon>
    </lineage>
</organism>
<sequence length="280" mass="29999">MKRDQSHFNRRTVLQTAAGLSLAGLAGCLNGGGETGDGTTTANDDSGGQSVLNRVAVEGVSLVVELGSEVDVEQVNLIQPNGELFGRREVADGVRQVSFEIGTAYDPGEYRVLAVQGEDTIDETNLEVRPELEIVDVGLFRNNPDKPWDEVYGESRTDTKKNGEAFVTVSNSGSGPEAVVELRFEGDVPNPSENPRGSGIHDNDAVVIPPGDEIDLFSSSFPFGAEIGEEGMGCSITGNDGQFKITLEVRPTTRNVESGFNVQYSGSDVMHDCRIEISEE</sequence>
<evidence type="ECO:0000313" key="2">
    <source>
        <dbReference type="Proteomes" id="UP001596481"/>
    </source>
</evidence>
<proteinExistence type="predicted"/>
<dbReference type="AlphaFoldDB" id="A0ABD5ZJW0"/>
<evidence type="ECO:0008006" key="3">
    <source>
        <dbReference type="Google" id="ProtNLM"/>
    </source>
</evidence>